<comment type="similarity">
    <text evidence="1">Belongs to the transglycosylase Slt family.</text>
</comment>
<name>A0A926NEX6_9BACI</name>
<feature type="coiled-coil region" evidence="2">
    <location>
        <begin position="802"/>
        <end position="899"/>
    </location>
</feature>
<feature type="domain" description="Transglycosylase SLT" evidence="5">
    <location>
        <begin position="944"/>
        <end position="1051"/>
    </location>
</feature>
<dbReference type="InterPro" id="IPR008258">
    <property type="entry name" value="Transglycosylase_SLT_dom_1"/>
</dbReference>
<feature type="domain" description="M23ase beta-sheet core" evidence="6">
    <location>
        <begin position="1106"/>
        <end position="1202"/>
    </location>
</feature>
<gene>
    <name evidence="8" type="ORF">IC621_03195</name>
</gene>
<protein>
    <submittedName>
        <fullName evidence="8">Phage tail tape measure protein</fullName>
    </submittedName>
</protein>
<evidence type="ECO:0000259" key="7">
    <source>
        <dbReference type="Pfam" id="PF10145"/>
    </source>
</evidence>
<evidence type="ECO:0000256" key="3">
    <source>
        <dbReference type="SAM" id="MobiDB-lite"/>
    </source>
</evidence>
<dbReference type="GO" id="GO:0000270">
    <property type="term" value="P:peptidoglycan metabolic process"/>
    <property type="evidence" value="ECO:0007669"/>
    <property type="project" value="InterPro"/>
</dbReference>
<evidence type="ECO:0000256" key="2">
    <source>
        <dbReference type="SAM" id="Coils"/>
    </source>
</evidence>
<sequence>MKTGVKTKLNEVDNNFAISTKDLSDGIRKAASTAKTFGVDIDELTGYIAAIGSTTRESGAIVGNGLKTIISRITTMDDAKGALESVNISIKDMSGNVRPVSDILEQLAGKWTSLSDEQRQNLGVTLAGRYQLSRFLALMNNFSIATEATTTAMNSQGSSMAEQEKYADSLEARINRLDTAWNKFTLSVGDAVLTDSLIAGVESLGDLLTIGSAVIDKIGVLSGVMGTLGVSVFALSTKFRTFSTALITGTANMSATSLATAGLSASMNRASIATIGLKTALRGLLASTVVGAVFVGIGFALEKLIQNYSEAKQRQEEFAVSQEKNIEALTTNKAQTDELINSYKSLSEQRENGNWDNEKEREYLAIQQELASVFPGLISSIDSQGNYHIKNVDEITKEIDATKELIKLKKEETLLNAQNTINDLQKNRENIEDDITTKEDEMKTFQGLADTHFLKSQREAASKEVNLLKQDILSLEQESANASMKINDEVIKVADAFSKIEIDPSIKKEISDIVASMDFSKMDAPQVEATARKISEYMQDIQESFASGNQNTVNESVNSFNKYIDKVTKSSPTVNNLSLNVEELTKKQLANAGATGSAEDTLDSMNAEQEEAITLSQQLIGVSDKELQTTREQIALYSTLSQQESLSAEQKQILASATQYLSGIYPHLVSGGQLHVESMQKEVEQTQIITEAIEKMADGQLSAEEQMTLNAAIGVKNRITLLKDMINAYKQASDALYTMAQRQNTDGTMSDPFLETQDGITAYKFGAKARNMESDILADITEKLDEYIPSLAEATDYNGQYYKSSENAAKAAEEQAEGIDKATEAAKEQIEQYEKSKYVADKYKLTLEELNLELTELENKQNDYANHSRDYRISLQKEIDLLNEKKNILSQQKKDLEAQIKSGRIANSGIVNDGFFYGSSGVSGGVTGGAYGSSGSYKGKYASAINQAATKYGVNPALIAAIIKQESNFNPTARSHAGARGLMQLMPATAKGLGVNNSYDPYQNIMGGTKYIAQQLKAFGGDIQKALAAYNAGPGNVRKYGGIPPFKETQDYVKKVLANFDSMAGNISTTVSNTFKSYANDVSSYYLDNFKITSKFGQQESFRKSPHKGIDFANGRQGDPVKALRGGKVITATYSKSAGYWVVVQQDDGTVAKYMHMQKGLNVKAGQRISAGQQLGKVGNTGHSTGAHLHLQIEQNGKAIDPMKYMNSMGQTGTGGGSSSDYAKYLSDASRAEAERLQSLDDAKSTVLGFESEINGITDQVQELFMAIVDSQIAQFDRFKQKFEDDLAVIDYQQNEAVKDSRRWIDLQHRREDVFRQQRNQEVITIKYIKDQIKNNKNLTASQRELLTDKLVERNVELISLERQIYDERMKMADQIVDVYKKAYEAQKQIALNSIDEMIREIDEKENESDYKKRLDDANKSRQEILDEMSSLSLDDSDSAKKRRDELNKQLQEQDESITEMQDERTTELRKKNLEEERKDIEDHFETLINDERKFANIRTELIRGNLKRIDKDLDAFFSHIWKSISVLGLSNRNNLIDIINGASRYINNGSFDKINVAKFDSGGMTPSNMNGSKGKFLLAHEKELILNKSDTGNILKAVDIVRNIASNIKFPDFSNIKLNTTTGGDVHIGSLISVENFNGSQAETDNLMGKAIKSALKQGIKIPRIN</sequence>
<feature type="coiled-coil region" evidence="2">
    <location>
        <begin position="392"/>
        <end position="485"/>
    </location>
</feature>
<evidence type="ECO:0000256" key="1">
    <source>
        <dbReference type="ARBA" id="ARBA00007734"/>
    </source>
</evidence>
<feature type="domain" description="Phage tail tape measure protein" evidence="7">
    <location>
        <begin position="8"/>
        <end position="128"/>
    </location>
</feature>
<dbReference type="InterPro" id="IPR000189">
    <property type="entry name" value="Transglyc_AS"/>
</dbReference>
<feature type="transmembrane region" description="Helical" evidence="4">
    <location>
        <begin position="284"/>
        <end position="301"/>
    </location>
</feature>
<dbReference type="PANTHER" id="PTHR37423">
    <property type="entry name" value="SOLUBLE LYTIC MUREIN TRANSGLYCOSYLASE-RELATED"/>
    <property type="match status" value="1"/>
</dbReference>
<evidence type="ECO:0000259" key="5">
    <source>
        <dbReference type="Pfam" id="PF01464"/>
    </source>
</evidence>
<dbReference type="EMBL" id="JACXAI010000002">
    <property type="protein sequence ID" value="MBD1379228.1"/>
    <property type="molecule type" value="Genomic_DNA"/>
</dbReference>
<dbReference type="Gene3D" id="2.70.70.10">
    <property type="entry name" value="Glucose Permease (Domain IIA)"/>
    <property type="match status" value="1"/>
</dbReference>
<dbReference type="Pfam" id="PF01464">
    <property type="entry name" value="SLT"/>
    <property type="match status" value="1"/>
</dbReference>
<feature type="transmembrane region" description="Helical" evidence="4">
    <location>
        <begin position="218"/>
        <end position="236"/>
    </location>
</feature>
<keyword evidence="4" id="KW-0812">Transmembrane</keyword>
<dbReference type="InterPro" id="IPR011055">
    <property type="entry name" value="Dup_hybrid_motif"/>
</dbReference>
<feature type="compositionally biased region" description="Basic and acidic residues" evidence="3">
    <location>
        <begin position="1438"/>
        <end position="1448"/>
    </location>
</feature>
<accession>A0A926NEX6</accession>
<dbReference type="PANTHER" id="PTHR37423:SF2">
    <property type="entry name" value="MEMBRANE-BOUND LYTIC MUREIN TRANSGLYCOSYLASE C"/>
    <property type="match status" value="1"/>
</dbReference>
<keyword evidence="4" id="KW-1133">Transmembrane helix</keyword>
<dbReference type="PROSITE" id="PS00922">
    <property type="entry name" value="TRANSGLYCOSYLASE"/>
    <property type="match status" value="1"/>
</dbReference>
<dbReference type="SUPFAM" id="SSF53955">
    <property type="entry name" value="Lysozyme-like"/>
    <property type="match status" value="1"/>
</dbReference>
<keyword evidence="2" id="KW-0175">Coiled coil</keyword>
<evidence type="ECO:0000256" key="4">
    <source>
        <dbReference type="SAM" id="Phobius"/>
    </source>
</evidence>
<dbReference type="GO" id="GO:0016020">
    <property type="term" value="C:membrane"/>
    <property type="evidence" value="ECO:0007669"/>
    <property type="project" value="InterPro"/>
</dbReference>
<dbReference type="RefSeq" id="WP_191155642.1">
    <property type="nucleotide sequence ID" value="NZ_JACXAI010000002.1"/>
</dbReference>
<keyword evidence="4" id="KW-0472">Membrane</keyword>
<feature type="transmembrane region" description="Helical" evidence="4">
    <location>
        <begin position="242"/>
        <end position="263"/>
    </location>
</feature>
<dbReference type="Gene3D" id="1.10.530.10">
    <property type="match status" value="1"/>
</dbReference>
<proteinExistence type="inferred from homology"/>
<feature type="coiled-coil region" evidence="2">
    <location>
        <begin position="1381"/>
        <end position="1408"/>
    </location>
</feature>
<dbReference type="NCBIfam" id="TIGR01760">
    <property type="entry name" value="tape_meas_TP901"/>
    <property type="match status" value="1"/>
</dbReference>
<dbReference type="CDD" id="cd00254">
    <property type="entry name" value="LT-like"/>
    <property type="match status" value="1"/>
</dbReference>
<evidence type="ECO:0000313" key="8">
    <source>
        <dbReference type="EMBL" id="MBD1379228.1"/>
    </source>
</evidence>
<dbReference type="InterPro" id="IPR010090">
    <property type="entry name" value="Phage_tape_meas"/>
</dbReference>
<keyword evidence="9" id="KW-1185">Reference proteome</keyword>
<dbReference type="GO" id="GO:0008933">
    <property type="term" value="F:peptidoglycan lytic transglycosylase activity"/>
    <property type="evidence" value="ECO:0007669"/>
    <property type="project" value="InterPro"/>
</dbReference>
<organism evidence="8 9">
    <name type="scientific">Metabacillus arenae</name>
    <dbReference type="NCBI Taxonomy" id="2771434"/>
    <lineage>
        <taxon>Bacteria</taxon>
        <taxon>Bacillati</taxon>
        <taxon>Bacillota</taxon>
        <taxon>Bacilli</taxon>
        <taxon>Bacillales</taxon>
        <taxon>Bacillaceae</taxon>
        <taxon>Metabacillus</taxon>
    </lineage>
</organism>
<comment type="caution">
    <text evidence="8">The sequence shown here is derived from an EMBL/GenBank/DDBJ whole genome shotgun (WGS) entry which is preliminary data.</text>
</comment>
<dbReference type="SUPFAM" id="SSF51261">
    <property type="entry name" value="Duplicated hybrid motif"/>
    <property type="match status" value="1"/>
</dbReference>
<dbReference type="InterPro" id="IPR023346">
    <property type="entry name" value="Lysozyme-like_dom_sf"/>
</dbReference>
<dbReference type="Pfam" id="PF10145">
    <property type="entry name" value="PhageMin_Tail"/>
    <property type="match status" value="1"/>
</dbReference>
<dbReference type="InterPro" id="IPR016047">
    <property type="entry name" value="M23ase_b-sheet_dom"/>
</dbReference>
<evidence type="ECO:0000313" key="9">
    <source>
        <dbReference type="Proteomes" id="UP000626844"/>
    </source>
</evidence>
<feature type="region of interest" description="Disordered" evidence="3">
    <location>
        <begin position="1427"/>
        <end position="1470"/>
    </location>
</feature>
<dbReference type="Proteomes" id="UP000626844">
    <property type="component" value="Unassembled WGS sequence"/>
</dbReference>
<dbReference type="Pfam" id="PF01551">
    <property type="entry name" value="Peptidase_M23"/>
    <property type="match status" value="1"/>
</dbReference>
<evidence type="ECO:0000259" key="6">
    <source>
        <dbReference type="Pfam" id="PF01551"/>
    </source>
</evidence>
<reference evidence="8" key="1">
    <citation type="submission" date="2020-09" db="EMBL/GenBank/DDBJ databases">
        <title>A novel bacterium of genus Bacillus, isolated from South China Sea.</title>
        <authorList>
            <person name="Huang H."/>
            <person name="Mo K."/>
            <person name="Hu Y."/>
        </authorList>
    </citation>
    <scope>NUCLEOTIDE SEQUENCE</scope>
    <source>
        <strain evidence="8">IB182487</strain>
    </source>
</reference>
<dbReference type="CDD" id="cd12797">
    <property type="entry name" value="M23_peptidase"/>
    <property type="match status" value="1"/>
</dbReference>